<accession>A0A0C9WAV8</accession>
<dbReference type="PANTHER" id="PTHR33604">
    <property type="entry name" value="OSJNBA0004B13.7 PROTEIN"/>
    <property type="match status" value="1"/>
</dbReference>
<evidence type="ECO:0000313" key="1">
    <source>
        <dbReference type="EMBL" id="KIJ65143.1"/>
    </source>
</evidence>
<gene>
    <name evidence="1" type="ORF">HYDPIDRAFT_153126</name>
</gene>
<dbReference type="InterPro" id="IPR029044">
    <property type="entry name" value="Nucleotide-diphossugar_trans"/>
</dbReference>
<dbReference type="OrthoDB" id="2020070at2759"/>
<dbReference type="EMBL" id="KN839844">
    <property type="protein sequence ID" value="KIJ65143.1"/>
    <property type="molecule type" value="Genomic_DNA"/>
</dbReference>
<dbReference type="PANTHER" id="PTHR33604:SF3">
    <property type="entry name" value="OSJNBA0004B13.7 PROTEIN"/>
    <property type="match status" value="1"/>
</dbReference>
<protein>
    <submittedName>
        <fullName evidence="1">Uncharacterized protein</fullName>
    </submittedName>
</protein>
<evidence type="ECO:0000313" key="2">
    <source>
        <dbReference type="Proteomes" id="UP000053820"/>
    </source>
</evidence>
<dbReference type="SUPFAM" id="SSF53448">
    <property type="entry name" value="Nucleotide-diphospho-sugar transferases"/>
    <property type="match status" value="1"/>
</dbReference>
<reference evidence="1 2" key="1">
    <citation type="submission" date="2014-04" db="EMBL/GenBank/DDBJ databases">
        <title>Evolutionary Origins and Diversification of the Mycorrhizal Mutualists.</title>
        <authorList>
            <consortium name="DOE Joint Genome Institute"/>
            <consortium name="Mycorrhizal Genomics Consortium"/>
            <person name="Kohler A."/>
            <person name="Kuo A."/>
            <person name="Nagy L.G."/>
            <person name="Floudas D."/>
            <person name="Copeland A."/>
            <person name="Barry K.W."/>
            <person name="Cichocki N."/>
            <person name="Veneault-Fourrey C."/>
            <person name="LaButti K."/>
            <person name="Lindquist E.A."/>
            <person name="Lipzen A."/>
            <person name="Lundell T."/>
            <person name="Morin E."/>
            <person name="Murat C."/>
            <person name="Riley R."/>
            <person name="Ohm R."/>
            <person name="Sun H."/>
            <person name="Tunlid A."/>
            <person name="Henrissat B."/>
            <person name="Grigoriev I.V."/>
            <person name="Hibbett D.S."/>
            <person name="Martin F."/>
        </authorList>
    </citation>
    <scope>NUCLEOTIDE SEQUENCE [LARGE SCALE GENOMIC DNA]</scope>
    <source>
        <strain evidence="1 2">MD-312</strain>
    </source>
</reference>
<organism evidence="1 2">
    <name type="scientific">Hydnomerulius pinastri MD-312</name>
    <dbReference type="NCBI Taxonomy" id="994086"/>
    <lineage>
        <taxon>Eukaryota</taxon>
        <taxon>Fungi</taxon>
        <taxon>Dikarya</taxon>
        <taxon>Basidiomycota</taxon>
        <taxon>Agaricomycotina</taxon>
        <taxon>Agaricomycetes</taxon>
        <taxon>Agaricomycetidae</taxon>
        <taxon>Boletales</taxon>
        <taxon>Boletales incertae sedis</taxon>
        <taxon>Leucogyrophana</taxon>
    </lineage>
</organism>
<sequence length="682" mass="77300">MPLRKKSVSQAPYHSVARSPNLRHTNLAPLRRPRWRPRTMVVLLFSVIYLFWQATRTNRVPLISDEVIPRQPQGIDETLALDDSELPDAPPSLNEELSAAIHDAPSVCKHSLTVILPVIPETLSVLEETLAPFLISSDVLYEVAVICPDPLLLETRRALRSMLSMAPYEHSDVSVYPWYGLVNHHQAVLAAVPRSKTEWTLLLDENGFQKIAESDRAYLLNPRALSFPVGSLGFTDLSSNSSLLPRTVQFQPAAYLIPPFVAQSSLLAGVPPPSHPSLIWSALGEYVAQSRLDMIGGVVIGRTDLNRISRHSREAISDGLSEDQLAKNEVDGYSDTDALPIGAPGVFALAFPHNEDLKNFMSVVCKLQRRGYAMFAFLYGTLDTDSIFSDVLDESGCVVDYIWRSDDISTFSDWLDSLPSVPDVVIGLDHQDFTSATFLLTLERRPYLNTTLIRLPRADLPYSEWMGTLTLQELRHWNVPEITMTVITNDRPQSLQRLLTSIQSTLFYGDRITLRINMEQTSDPETMRLVEELDWDHGDVFVHHRVIHGGLLPAVVESWYPHCNDSYSLLLEDDIELSPLSYAWAKMALLRYRCIPCSWGALYFPSHWREFHDYLSIRLSQHAFPISTTVVPGVRSNKWTKSWKKYFIELVYLRGYVMLYANYEDFVSFSTNHLEVGSHVRD</sequence>
<dbReference type="Proteomes" id="UP000053820">
    <property type="component" value="Unassembled WGS sequence"/>
</dbReference>
<name>A0A0C9WAV8_9AGAM</name>
<proteinExistence type="predicted"/>
<keyword evidence="2" id="KW-1185">Reference proteome</keyword>
<dbReference type="HOGENOM" id="CLU_004238_1_0_1"/>
<feature type="non-terminal residue" evidence="1">
    <location>
        <position position="682"/>
    </location>
</feature>
<dbReference type="AlphaFoldDB" id="A0A0C9WAV8"/>
<feature type="non-terminal residue" evidence="1">
    <location>
        <position position="1"/>
    </location>
</feature>